<dbReference type="Pfam" id="PF13579">
    <property type="entry name" value="Glyco_trans_4_4"/>
    <property type="match status" value="1"/>
</dbReference>
<dbReference type="AlphaFoldDB" id="A0AAT9JYP3"/>
<dbReference type="SUPFAM" id="SSF53756">
    <property type="entry name" value="UDP-Glycosyltransferase/glycogen phosphorylase"/>
    <property type="match status" value="1"/>
</dbReference>
<accession>A0AAT9JYP3</accession>
<dbReference type="Gene3D" id="3.40.50.2000">
    <property type="entry name" value="Glycogen Phosphorylase B"/>
    <property type="match status" value="2"/>
</dbReference>
<feature type="domain" description="Glycosyltransferase subfamily 4-like N-terminal" evidence="3">
    <location>
        <begin position="25"/>
        <end position="187"/>
    </location>
</feature>
<dbReference type="Pfam" id="PF00534">
    <property type="entry name" value="Glycos_transf_1"/>
    <property type="match status" value="1"/>
</dbReference>
<evidence type="ECO:0000256" key="1">
    <source>
        <dbReference type="ARBA" id="ARBA00022679"/>
    </source>
</evidence>
<dbReference type="RefSeq" id="WP_208678376.1">
    <property type="nucleotide sequence ID" value="NZ_CP034671.2"/>
</dbReference>
<gene>
    <name evidence="4" type="ORF">EKO22_10370</name>
</gene>
<dbReference type="CDD" id="cd03794">
    <property type="entry name" value="GT4_WbuB-like"/>
    <property type="match status" value="1"/>
</dbReference>
<evidence type="ECO:0000313" key="4">
    <source>
        <dbReference type="EMBL" id="QFZ92683.2"/>
    </source>
</evidence>
<dbReference type="GO" id="GO:0016757">
    <property type="term" value="F:glycosyltransferase activity"/>
    <property type="evidence" value="ECO:0007669"/>
    <property type="project" value="InterPro"/>
</dbReference>
<dbReference type="EMBL" id="CP034671">
    <property type="protein sequence ID" value="QFZ92683.2"/>
    <property type="molecule type" value="Genomic_DNA"/>
</dbReference>
<evidence type="ECO:0000259" key="3">
    <source>
        <dbReference type="Pfam" id="PF13579"/>
    </source>
</evidence>
<dbReference type="PANTHER" id="PTHR46401">
    <property type="entry name" value="GLYCOSYLTRANSFERASE WBBK-RELATED"/>
    <property type="match status" value="1"/>
</dbReference>
<proteinExistence type="predicted"/>
<feature type="domain" description="Glycosyl transferase family 1" evidence="2">
    <location>
        <begin position="210"/>
        <end position="365"/>
    </location>
</feature>
<keyword evidence="1" id="KW-0808">Transferase</keyword>
<organism evidence="4">
    <name type="scientific">Synechococcus elongatus PCC 11802</name>
    <dbReference type="NCBI Taxonomy" id="2283154"/>
    <lineage>
        <taxon>Bacteria</taxon>
        <taxon>Bacillati</taxon>
        <taxon>Cyanobacteriota</taxon>
        <taxon>Cyanophyceae</taxon>
        <taxon>Synechococcales</taxon>
        <taxon>Synechococcaceae</taxon>
        <taxon>Synechococcus</taxon>
    </lineage>
</organism>
<reference evidence="4" key="1">
    <citation type="submission" date="2024-01" db="EMBL/GenBank/DDBJ databases">
        <title>Synechococcus elongatus PCC 11802, a close yet different native of Synechococcus elongatus PCC 11801.</title>
        <authorList>
            <person name="Jaiswal D."/>
            <person name="Sengupta A."/>
            <person name="Sengupta S."/>
            <person name="Pakrasi H.B."/>
            <person name="Wangikar P."/>
        </authorList>
    </citation>
    <scope>NUCLEOTIDE SEQUENCE</scope>
    <source>
        <strain evidence="4">PCC 11802</strain>
    </source>
</reference>
<evidence type="ECO:0000259" key="2">
    <source>
        <dbReference type="Pfam" id="PF00534"/>
    </source>
</evidence>
<dbReference type="InterPro" id="IPR001296">
    <property type="entry name" value="Glyco_trans_1"/>
</dbReference>
<sequence>MNVPPRLLLVNQTVGPLFRDLLAAASQQGTVTLLAGSSSVTLPAGVHWNKGIRYRRQSAAQRLLTWLGFSLQLSVYLLWKGHSYDRLLIVSNPPLAPLLAPWARRSYVLLLYDLYPQVLQQLTPTQQRGWRSQGLQCLTALWQAVNRRVFAQAAAVYTLSPGMAEALKESFPSLQVWRDRVKVIPPWVDPQLQPLSASETSFRATHQLQATFLLLYSGNLGLTHPLEPLIQAAEQLQGYDFQLLFIGQGAKRSSLEKNVQQQRLSNVRFLDPLPYADLNQSYSAANLAVVCLDGPAAKASLPSKTFTALALGTPILAIAPLDSDLAQLIQNQGCGWVIAPNAQAPEAIAALIKKLIDQPQLLLTAKTKAQVAAADYTVKNAQYLVNDWLSRS</sequence>
<name>A0AAT9JYP3_SYNEL</name>
<dbReference type="GO" id="GO:0009103">
    <property type="term" value="P:lipopolysaccharide biosynthetic process"/>
    <property type="evidence" value="ECO:0007669"/>
    <property type="project" value="TreeGrafter"/>
</dbReference>
<protein>
    <submittedName>
        <fullName evidence="4">Glycosyltransferase family 4 protein</fullName>
    </submittedName>
</protein>
<dbReference type="InterPro" id="IPR028098">
    <property type="entry name" value="Glyco_trans_4-like_N"/>
</dbReference>
<dbReference type="PANTHER" id="PTHR46401:SF2">
    <property type="entry name" value="GLYCOSYLTRANSFERASE WBBK-RELATED"/>
    <property type="match status" value="1"/>
</dbReference>